<feature type="transmembrane region" description="Helical" evidence="13">
    <location>
        <begin position="7"/>
        <end position="27"/>
    </location>
</feature>
<dbReference type="PRINTS" id="PR00463">
    <property type="entry name" value="EP450I"/>
</dbReference>
<evidence type="ECO:0000256" key="8">
    <source>
        <dbReference type="ARBA" id="ARBA00023002"/>
    </source>
</evidence>
<keyword evidence="7 13" id="KW-1133">Transmembrane helix</keyword>
<evidence type="ECO:0000256" key="7">
    <source>
        <dbReference type="ARBA" id="ARBA00022989"/>
    </source>
</evidence>
<evidence type="ECO:0000256" key="5">
    <source>
        <dbReference type="ARBA" id="ARBA00022692"/>
    </source>
</evidence>
<keyword evidence="8 12" id="KW-0560">Oxidoreductase</keyword>
<feature type="binding site" description="axial binding residue" evidence="11">
    <location>
        <position position="499"/>
    </location>
    <ligand>
        <name>heme</name>
        <dbReference type="ChEBI" id="CHEBI:30413"/>
    </ligand>
    <ligandPart>
        <name>Fe</name>
        <dbReference type="ChEBI" id="CHEBI:18248"/>
    </ligandPart>
</feature>
<evidence type="ECO:0000256" key="6">
    <source>
        <dbReference type="ARBA" id="ARBA00022723"/>
    </source>
</evidence>
<name>A0A2Z6BXS4_ESCCA</name>
<evidence type="ECO:0000256" key="9">
    <source>
        <dbReference type="ARBA" id="ARBA00023004"/>
    </source>
</evidence>
<keyword evidence="9 11" id="KW-0408">Iron</keyword>
<accession>A0A2Z6BXS4</accession>
<evidence type="ECO:0000256" key="2">
    <source>
        <dbReference type="ARBA" id="ARBA00004370"/>
    </source>
</evidence>
<dbReference type="Gene3D" id="1.10.630.10">
    <property type="entry name" value="Cytochrome P450"/>
    <property type="match status" value="1"/>
</dbReference>
<evidence type="ECO:0000256" key="1">
    <source>
        <dbReference type="ARBA" id="ARBA00001971"/>
    </source>
</evidence>
<dbReference type="FunFam" id="1.10.630.10:FF:000026">
    <property type="entry name" value="Cytochrome P450 82C4"/>
    <property type="match status" value="1"/>
</dbReference>
<evidence type="ECO:0000313" key="14">
    <source>
        <dbReference type="EMBL" id="BBD34744.1"/>
    </source>
</evidence>
<keyword evidence="6 11" id="KW-0479">Metal-binding</keyword>
<evidence type="ECO:0000256" key="10">
    <source>
        <dbReference type="ARBA" id="ARBA00023136"/>
    </source>
</evidence>
<dbReference type="InterPro" id="IPR017972">
    <property type="entry name" value="Cyt_P450_CS"/>
</dbReference>
<gene>
    <name evidence="14" type="primary">CYP82B5</name>
</gene>
<evidence type="ECO:0000256" key="4">
    <source>
        <dbReference type="ARBA" id="ARBA00022617"/>
    </source>
</evidence>
<dbReference type="InterPro" id="IPR001128">
    <property type="entry name" value="Cyt_P450"/>
</dbReference>
<dbReference type="GO" id="GO:0004497">
    <property type="term" value="F:monooxygenase activity"/>
    <property type="evidence" value="ECO:0007669"/>
    <property type="project" value="UniProtKB-KW"/>
</dbReference>
<evidence type="ECO:0000256" key="12">
    <source>
        <dbReference type="RuleBase" id="RU000461"/>
    </source>
</evidence>
<keyword evidence="4 11" id="KW-0349">Heme</keyword>
<dbReference type="GO" id="GO:0005506">
    <property type="term" value="F:iron ion binding"/>
    <property type="evidence" value="ECO:0007669"/>
    <property type="project" value="InterPro"/>
</dbReference>
<dbReference type="GO" id="GO:0020037">
    <property type="term" value="F:heme binding"/>
    <property type="evidence" value="ECO:0007669"/>
    <property type="project" value="InterPro"/>
</dbReference>
<evidence type="ECO:0000256" key="13">
    <source>
        <dbReference type="SAM" id="Phobius"/>
    </source>
</evidence>
<dbReference type="GO" id="GO:0016705">
    <property type="term" value="F:oxidoreductase activity, acting on paired donors, with incorporation or reduction of molecular oxygen"/>
    <property type="evidence" value="ECO:0007669"/>
    <property type="project" value="InterPro"/>
</dbReference>
<comment type="pathway">
    <text evidence="3">Alkaloid biosynthesis.</text>
</comment>
<proteinExistence type="inferred from homology"/>
<dbReference type="AlphaFoldDB" id="A0A2Z6BXS4"/>
<keyword evidence="5 13" id="KW-0812">Transmembrane</keyword>
<organism evidence="14">
    <name type="scientific">Eschscholzia californica subsp. californica</name>
    <dbReference type="NCBI Taxonomy" id="222997"/>
    <lineage>
        <taxon>Eukaryota</taxon>
        <taxon>Viridiplantae</taxon>
        <taxon>Streptophyta</taxon>
        <taxon>Embryophyta</taxon>
        <taxon>Tracheophyta</taxon>
        <taxon>Spermatophyta</taxon>
        <taxon>Magnoliopsida</taxon>
        <taxon>Ranunculales</taxon>
        <taxon>Papaveraceae</taxon>
        <taxon>Papaveroideae</taxon>
        <taxon>Eschscholzia</taxon>
    </lineage>
</organism>
<protein>
    <submittedName>
        <fullName evidence="14">Putative cytochrome P450</fullName>
    </submittedName>
</protein>
<dbReference type="GO" id="GO:0016020">
    <property type="term" value="C:membrane"/>
    <property type="evidence" value="ECO:0007669"/>
    <property type="project" value="UniProtKB-SubCell"/>
</dbReference>
<dbReference type="PROSITE" id="PS00086">
    <property type="entry name" value="CYTOCHROME_P450"/>
    <property type="match status" value="1"/>
</dbReference>
<dbReference type="CDD" id="cd20654">
    <property type="entry name" value="CYP82"/>
    <property type="match status" value="1"/>
</dbReference>
<dbReference type="EMBL" id="LC316740">
    <property type="protein sequence ID" value="BBD34744.1"/>
    <property type="molecule type" value="Genomic_DNA"/>
</dbReference>
<evidence type="ECO:0000256" key="11">
    <source>
        <dbReference type="PIRSR" id="PIRSR602401-1"/>
    </source>
</evidence>
<dbReference type="PANTHER" id="PTHR47947">
    <property type="entry name" value="CYTOCHROME P450 82C3-RELATED"/>
    <property type="match status" value="1"/>
</dbReference>
<dbReference type="InterPro" id="IPR002401">
    <property type="entry name" value="Cyt_P450_E_grp-I"/>
</dbReference>
<evidence type="ECO:0000256" key="3">
    <source>
        <dbReference type="ARBA" id="ARBA00004913"/>
    </source>
</evidence>
<dbReference type="InterPro" id="IPR050651">
    <property type="entry name" value="Plant_Cytochrome_P450_Monoox"/>
</dbReference>
<dbReference type="PRINTS" id="PR00385">
    <property type="entry name" value="P450"/>
</dbReference>
<reference evidence="14" key="1">
    <citation type="journal article" date="2018" name="Plant Cell Physiol.">
        <title>Mining of the Uncharacterized Cytochrome P450 Genes Involved in Alkaloid Biosynthesis in California Poppy Using a Draft Genome Sequence.</title>
        <authorList>
            <person name="Hori K."/>
            <person name="Yamada Y."/>
            <person name="Purwanto R."/>
            <person name="Minakuchi Y."/>
            <person name="Toyoda A."/>
            <person name="Hirakawa H."/>
            <person name="Sato F."/>
        </authorList>
    </citation>
    <scope>NUCLEOTIDE SEQUENCE</scope>
</reference>
<dbReference type="Pfam" id="PF00067">
    <property type="entry name" value="p450"/>
    <property type="match status" value="1"/>
</dbReference>
<dbReference type="GO" id="GO:0033075">
    <property type="term" value="P:isoquinoline alkaloid biosynthetic process"/>
    <property type="evidence" value="ECO:0007669"/>
    <property type="project" value="UniProtKB-ARBA"/>
</dbReference>
<comment type="cofactor">
    <cofactor evidence="1 11">
        <name>heme</name>
        <dbReference type="ChEBI" id="CHEBI:30413"/>
    </cofactor>
</comment>
<dbReference type="PANTHER" id="PTHR47947:SF26">
    <property type="entry name" value="CYTOCHROME P450"/>
    <property type="match status" value="1"/>
</dbReference>
<keyword evidence="10 13" id="KW-0472">Membrane</keyword>
<comment type="subcellular location">
    <subcellularLocation>
        <location evidence="2">Membrane</location>
    </subcellularLocation>
</comment>
<comment type="similarity">
    <text evidence="12">Belongs to the cytochrome P450 family.</text>
</comment>
<keyword evidence="12" id="KW-0503">Monooxygenase</keyword>
<sequence length="560" mass="62985">MEKPILFQLQAGILGLLALICFLYYVIKVSLSTRNCNQLVRHPPEAAGSWPIVGHLPQLVGSGKPLFRVLGDMVDKFGPIFMVRFGVHPTLVVSSWEMAKECFTSNDKFLASRPPSAASIYMAYDHAMLGFSSYGPYWREIRKISTLYLLSHRRLELLKHVPHIEIHNFIKGLYGIWKDHQKQQQQPTARDDQDSVMLEMSQLFGYLTLNIVLSLVVGKRVCNYHADSHLDDGEEAGQGQKLHQTITDFFKLSGVSVASDALPFLGLFDLDGQKKIMKRVAKEMDFVAERWLQDKKSSLLLSSKSNNKQNEAGEGDVDDFMDVLMSTLPDDDDSLFTKYSRDTVIKANSLSMVVAGSDTTSVSLTWALSLLLNDKQVLRKAQDELDNKVGRGRHVEEKDIDNLVYLQAIVKETLRMYPAGPLSVPHEAIEDCSVGGYHIKTGTRVLANIWKLQRDPRVWSNPSEFRPERFLDNESNGTKLDFRGQHFEYIPFGSGRRMCPGVNLATPILHMTLARLLQSFDLTTPSSSPVDMTEGSGLTMPKVTPLEVLLTPRLPLPLYN</sequence>
<dbReference type="InterPro" id="IPR036396">
    <property type="entry name" value="Cyt_P450_sf"/>
</dbReference>
<dbReference type="SUPFAM" id="SSF48264">
    <property type="entry name" value="Cytochrome P450"/>
    <property type="match status" value="1"/>
</dbReference>